<dbReference type="InterPro" id="IPR009006">
    <property type="entry name" value="Ala_racemase/Decarboxylase_C"/>
</dbReference>
<evidence type="ECO:0000256" key="14">
    <source>
        <dbReference type="RuleBase" id="RU003740"/>
    </source>
</evidence>
<evidence type="ECO:0000256" key="1">
    <source>
        <dbReference type="ARBA" id="ARBA00001933"/>
    </source>
</evidence>
<dbReference type="InterPro" id="IPR029066">
    <property type="entry name" value="PLP-binding_barrel"/>
</dbReference>
<dbReference type="PIRSF" id="PIRSF001336">
    <property type="entry name" value="Arg_decrbxlase"/>
    <property type="match status" value="1"/>
</dbReference>
<dbReference type="AlphaFoldDB" id="A0ABC8V9V8"/>
<dbReference type="EC" id="4.1.1.19" evidence="5 14"/>
<evidence type="ECO:0000256" key="10">
    <source>
        <dbReference type="ARBA" id="ARBA00023239"/>
    </source>
</evidence>
<dbReference type="GO" id="GO:0008792">
    <property type="term" value="F:arginine decarboxylase activity"/>
    <property type="evidence" value="ECO:0007669"/>
    <property type="project" value="UniProtKB-EC"/>
</dbReference>
<dbReference type="Pfam" id="PF02784">
    <property type="entry name" value="Orn_Arg_deC_N"/>
    <property type="match status" value="1"/>
</dbReference>
<evidence type="ECO:0000256" key="8">
    <source>
        <dbReference type="ARBA" id="ARBA00022898"/>
    </source>
</evidence>
<evidence type="ECO:0000313" key="16">
    <source>
        <dbReference type="EMBL" id="CAL4886546.1"/>
    </source>
</evidence>
<keyword evidence="8 12" id="KW-0663">Pyridoxal phosphate</keyword>
<keyword evidence="17" id="KW-1185">Reference proteome</keyword>
<evidence type="ECO:0000256" key="4">
    <source>
        <dbReference type="ARBA" id="ARBA00008357"/>
    </source>
</evidence>
<dbReference type="PRINTS" id="PR01179">
    <property type="entry name" value="ODADCRBXLASE"/>
</dbReference>
<dbReference type="Gene3D" id="2.40.37.10">
    <property type="entry name" value="Lyase, Ornithine Decarboxylase, Chain A, domain 1"/>
    <property type="match status" value="1"/>
</dbReference>
<evidence type="ECO:0000313" key="17">
    <source>
        <dbReference type="Proteomes" id="UP001497457"/>
    </source>
</evidence>
<feature type="modified residue" description="N6-(pyridoxal phosphate)lysine" evidence="12">
    <location>
        <position position="180"/>
    </location>
</feature>
<dbReference type="PRINTS" id="PR01180">
    <property type="entry name" value="ARGDCRBXLASE"/>
</dbReference>
<protein>
    <recommendedName>
        <fullName evidence="5 14">Arginine decarboxylase</fullName>
        <ecNumber evidence="5 14">4.1.1.19</ecNumber>
    </recommendedName>
</protein>
<keyword evidence="9 14" id="KW-0745">Spermidine biosynthesis</keyword>
<dbReference type="InterPro" id="IPR000183">
    <property type="entry name" value="Orn/DAP/Arg_de-COase"/>
</dbReference>
<dbReference type="PANTHER" id="PTHR43295">
    <property type="entry name" value="ARGININE DECARBOXYLASE"/>
    <property type="match status" value="1"/>
</dbReference>
<evidence type="ECO:0000259" key="15">
    <source>
        <dbReference type="Pfam" id="PF02784"/>
    </source>
</evidence>
<comment type="similarity">
    <text evidence="4 14">Belongs to the Orn/Lys/Arg decarboxylase class-II family. SpeA subfamily.</text>
</comment>
<keyword evidence="7 14" id="KW-0460">Magnesium</keyword>
<reference evidence="16 17" key="2">
    <citation type="submission" date="2024-10" db="EMBL/GenBank/DDBJ databases">
        <authorList>
            <person name="Ryan C."/>
        </authorList>
    </citation>
    <scope>NUCLEOTIDE SEQUENCE [LARGE SCALE GENOMIC DNA]</scope>
</reference>
<dbReference type="InterPro" id="IPR022644">
    <property type="entry name" value="De-COase2_N"/>
</dbReference>
<dbReference type="EMBL" id="OZ075111">
    <property type="protein sequence ID" value="CAL4886546.1"/>
    <property type="molecule type" value="Genomic_DNA"/>
</dbReference>
<dbReference type="SUPFAM" id="SSF50621">
    <property type="entry name" value="Alanine racemase C-terminal domain-like"/>
    <property type="match status" value="1"/>
</dbReference>
<evidence type="ECO:0000256" key="12">
    <source>
        <dbReference type="PIRSR" id="PIRSR001336-50"/>
    </source>
</evidence>
<feature type="active site" description="Proton donor" evidence="13">
    <location>
        <position position="586"/>
    </location>
</feature>
<comment type="cofactor">
    <cofactor evidence="2 14">
        <name>Mg(2+)</name>
        <dbReference type="ChEBI" id="CHEBI:18420"/>
    </cofactor>
</comment>
<dbReference type="CDD" id="cd06830">
    <property type="entry name" value="PLPDE_III_ADC"/>
    <property type="match status" value="1"/>
</dbReference>
<comment type="catalytic activity">
    <reaction evidence="11 14">
        <text>L-arginine + H(+) = agmatine + CO2</text>
        <dbReference type="Rhea" id="RHEA:17641"/>
        <dbReference type="ChEBI" id="CHEBI:15378"/>
        <dbReference type="ChEBI" id="CHEBI:16526"/>
        <dbReference type="ChEBI" id="CHEBI:32682"/>
        <dbReference type="ChEBI" id="CHEBI:58145"/>
        <dbReference type="EC" id="4.1.1.19"/>
    </reaction>
</comment>
<evidence type="ECO:0000256" key="5">
    <source>
        <dbReference type="ARBA" id="ARBA00012426"/>
    </source>
</evidence>
<evidence type="ECO:0000256" key="13">
    <source>
        <dbReference type="PIRSR" id="PIRSR600183-50"/>
    </source>
</evidence>
<evidence type="ECO:0000256" key="3">
    <source>
        <dbReference type="ARBA" id="ARBA00004773"/>
    </source>
</evidence>
<dbReference type="SUPFAM" id="SSF51419">
    <property type="entry name" value="PLP-binding barrel"/>
    <property type="match status" value="1"/>
</dbReference>
<dbReference type="InterPro" id="IPR022657">
    <property type="entry name" value="De-COase2_CS"/>
</dbReference>
<comment type="pathway">
    <text evidence="3 14">Amine and polyamine biosynthesis; agmatine biosynthesis; agmatine from L-arginine: step 1/1.</text>
</comment>
<dbReference type="InterPro" id="IPR022653">
    <property type="entry name" value="De-COase2_pyr-phos_BS"/>
</dbReference>
<dbReference type="PROSITE" id="PS00879">
    <property type="entry name" value="ODR_DC_2_2"/>
    <property type="match status" value="1"/>
</dbReference>
<dbReference type="PANTHER" id="PTHR43295:SF2">
    <property type="entry name" value="ARGININE DECARBOXYLASE 2"/>
    <property type="match status" value="1"/>
</dbReference>
<gene>
    <name evidence="16" type="ORF">URODEC1_LOCUS1209</name>
</gene>
<dbReference type="GO" id="GO:0008295">
    <property type="term" value="P:spermidine biosynthetic process"/>
    <property type="evidence" value="ECO:0007669"/>
    <property type="project" value="UniProtKB-KW"/>
</dbReference>
<comment type="cofactor">
    <cofactor evidence="1 12 14">
        <name>pyridoxal 5'-phosphate</name>
        <dbReference type="ChEBI" id="CHEBI:597326"/>
    </cofactor>
</comment>
<keyword evidence="6 14" id="KW-0210">Decarboxylase</keyword>
<evidence type="ECO:0000256" key="11">
    <source>
        <dbReference type="ARBA" id="ARBA00049309"/>
    </source>
</evidence>
<evidence type="ECO:0000256" key="2">
    <source>
        <dbReference type="ARBA" id="ARBA00001946"/>
    </source>
</evidence>
<feature type="domain" description="Orn/DAP/Arg decarboxylase 2 N-terminal" evidence="15">
    <location>
        <begin position="174"/>
        <end position="447"/>
    </location>
</feature>
<name>A0ABC8V9V8_9POAL</name>
<sequence>MISMFHVTSNAKHAKIIVVQHQHIFCNMLSCPSEFFSLIGRLILSITKNLTSKFSRETIYPTYAIFPSIIMPKNYGALYNVLGWGDPYFAVNAEGHLSVNPHGLKTMPGEEIDIHSVIKDALKKPTNGNKSKPQFPMILRFPDVLNNRLETLHDAFHGAIGNTRYGNGSKSYYQGVFPIKVNHNKAVVQDMVAFGAAPEHKWKYGLEAGSKPELLIAISCLTKADNSDTDISKRPYLVCNGYKDADYISLALSARAMGLNVIIVLEMEEELDIVTREYNTLKAQLGDKAKDFKPALGVRAKLLTKIPGHFGSTAGKHGKFGLLAEQIYDVAQKLDDEGNLSWLHLLHFHIGSMIPTTDIVYNAASEAAGIYCRLVNEKGAPMTTLDCGGGLGVDYDGTRSGSSDMSVAYGIQEYASSIVQAVRLKCAYQDPPVPVPVLCTESGRAMASHHSMIILEALSAIPEPQDEDTSETLLSKIQDLHAKHPGTRAPAPAVMSNGAASGARAGIYSHAAELKKHGIEMYKLGKKLGKRVVGDDAGAIYNYHMNLSIFSLVPDFWGIGQLFPMMPVSRLNEEPTLKGTLVDITCDSDGKMEKFIGGGETLPLHKLESSEPEKAGGYYVAALLSGAYQEALSCKHNLFSGPTIVRVEAIEGGGYNIVSVDLGPTAEEIIPTMRYDVEEDIVKVIKDYATKEGVWEAMQPPMTTGLTTMPYLNDYNAPATVVPFP</sequence>
<reference evidence="17" key="1">
    <citation type="submission" date="2024-06" db="EMBL/GenBank/DDBJ databases">
        <authorList>
            <person name="Ryan C."/>
        </authorList>
    </citation>
    <scope>NUCLEOTIDE SEQUENCE [LARGE SCALE GENOMIC DNA]</scope>
</reference>
<dbReference type="Proteomes" id="UP001497457">
    <property type="component" value="Chromosome 1b"/>
</dbReference>
<dbReference type="Gene3D" id="1.20.58.930">
    <property type="match status" value="1"/>
</dbReference>
<organism evidence="16 17">
    <name type="scientific">Urochloa decumbens</name>
    <dbReference type="NCBI Taxonomy" id="240449"/>
    <lineage>
        <taxon>Eukaryota</taxon>
        <taxon>Viridiplantae</taxon>
        <taxon>Streptophyta</taxon>
        <taxon>Embryophyta</taxon>
        <taxon>Tracheophyta</taxon>
        <taxon>Spermatophyta</taxon>
        <taxon>Magnoliopsida</taxon>
        <taxon>Liliopsida</taxon>
        <taxon>Poales</taxon>
        <taxon>Poaceae</taxon>
        <taxon>PACMAD clade</taxon>
        <taxon>Panicoideae</taxon>
        <taxon>Panicodae</taxon>
        <taxon>Paniceae</taxon>
        <taxon>Melinidinae</taxon>
        <taxon>Urochloa</taxon>
    </lineage>
</organism>
<dbReference type="InterPro" id="IPR002985">
    <property type="entry name" value="Arg_decrbxlase"/>
</dbReference>
<evidence type="ECO:0000256" key="9">
    <source>
        <dbReference type="ARBA" id="ARBA00023066"/>
    </source>
</evidence>
<dbReference type="PROSITE" id="PS00878">
    <property type="entry name" value="ODR_DC_2_1"/>
    <property type="match status" value="1"/>
</dbReference>
<accession>A0ABC8V9V8</accession>
<keyword evidence="10 14" id="KW-0456">Lyase</keyword>
<proteinExistence type="inferred from homology"/>
<dbReference type="Gene3D" id="3.20.20.10">
    <property type="entry name" value="Alanine racemase"/>
    <property type="match status" value="1"/>
</dbReference>
<evidence type="ECO:0000256" key="6">
    <source>
        <dbReference type="ARBA" id="ARBA00022793"/>
    </source>
</evidence>
<evidence type="ECO:0000256" key="7">
    <source>
        <dbReference type="ARBA" id="ARBA00022842"/>
    </source>
</evidence>